<dbReference type="Pfam" id="PF01548">
    <property type="entry name" value="DEDD_Tnp_IS110"/>
    <property type="match status" value="1"/>
</dbReference>
<feature type="domain" description="Transposase IS110-like N-terminal" evidence="1">
    <location>
        <begin position="77"/>
        <end position="184"/>
    </location>
</feature>
<evidence type="ECO:0000259" key="1">
    <source>
        <dbReference type="Pfam" id="PF01548"/>
    </source>
</evidence>
<evidence type="ECO:0000313" key="2">
    <source>
        <dbReference type="EMBL" id="GBH29943.1"/>
    </source>
</evidence>
<proteinExistence type="predicted"/>
<dbReference type="EMBL" id="BBQY01000001">
    <property type="protein sequence ID" value="GBH29943.1"/>
    <property type="molecule type" value="Genomic_DNA"/>
</dbReference>
<dbReference type="Proteomes" id="UP000290975">
    <property type="component" value="Unassembled WGS sequence"/>
</dbReference>
<dbReference type="PANTHER" id="PTHR33055:SF3">
    <property type="entry name" value="PUTATIVE TRANSPOSASE FOR IS117-RELATED"/>
    <property type="match status" value="1"/>
</dbReference>
<dbReference type="GO" id="GO:0003677">
    <property type="term" value="F:DNA binding"/>
    <property type="evidence" value="ECO:0007669"/>
    <property type="project" value="InterPro"/>
</dbReference>
<organism evidence="2 3">
    <name type="scientific">Sphingobium xenophagum</name>
    <dbReference type="NCBI Taxonomy" id="121428"/>
    <lineage>
        <taxon>Bacteria</taxon>
        <taxon>Pseudomonadati</taxon>
        <taxon>Pseudomonadota</taxon>
        <taxon>Alphaproteobacteria</taxon>
        <taxon>Sphingomonadales</taxon>
        <taxon>Sphingomonadaceae</taxon>
        <taxon>Sphingobium</taxon>
    </lineage>
</organism>
<dbReference type="PANTHER" id="PTHR33055">
    <property type="entry name" value="TRANSPOSASE FOR INSERTION SEQUENCE ELEMENT IS1111A"/>
    <property type="match status" value="1"/>
</dbReference>
<dbReference type="GO" id="GO:0004803">
    <property type="term" value="F:transposase activity"/>
    <property type="evidence" value="ECO:0007669"/>
    <property type="project" value="InterPro"/>
</dbReference>
<dbReference type="AlphaFoldDB" id="A0A401IZY9"/>
<dbReference type="GO" id="GO:0006313">
    <property type="term" value="P:DNA transposition"/>
    <property type="evidence" value="ECO:0007669"/>
    <property type="project" value="InterPro"/>
</dbReference>
<evidence type="ECO:0000313" key="3">
    <source>
        <dbReference type="Proteomes" id="UP000290975"/>
    </source>
</evidence>
<sequence length="230" mass="25985">MTVNAEIPTNEIDDAVVTKLGAIFFSMELSRSKWLLTFLAPGIDRMSKYVLDAGDVSGLRDRLADVREKARLRTGQRFPYVAIQEAGMDGFWIHRVLLRDGIESHVVDPASIATSRRRRRAKTDRLDGETLVRSLLAFKRGDPRVCAMVVAPTPEEEDRRRNSRERQSLIKDRIKLVNRIKGLLYAQGTVGYEPLKSDRRAKFAELATGDGRELPCISRPRFADCLIASN</sequence>
<keyword evidence="3" id="KW-1185">Reference proteome</keyword>
<dbReference type="InterPro" id="IPR047650">
    <property type="entry name" value="Transpos_IS110"/>
</dbReference>
<accession>A0A401IZY9</accession>
<gene>
    <name evidence="2" type="ORF">MBESOW_P1197</name>
</gene>
<name>A0A401IZY9_SPHXE</name>
<comment type="caution">
    <text evidence="2">The sequence shown here is derived from an EMBL/GenBank/DDBJ whole genome shotgun (WGS) entry which is preliminary data.</text>
</comment>
<dbReference type="InterPro" id="IPR002525">
    <property type="entry name" value="Transp_IS110-like_N"/>
</dbReference>
<reference evidence="2 3" key="1">
    <citation type="submission" date="2014-12" db="EMBL/GenBank/DDBJ databases">
        <title>Whole genome sequencing of Sphingobium xenophagum OW59.</title>
        <authorList>
            <person name="Ohta Y."/>
            <person name="Nishi S."/>
            <person name="Hatada Y."/>
        </authorList>
    </citation>
    <scope>NUCLEOTIDE SEQUENCE [LARGE SCALE GENOMIC DNA]</scope>
    <source>
        <strain evidence="2 3">OW59</strain>
    </source>
</reference>
<protein>
    <submittedName>
        <fullName evidence="2">Transposase</fullName>
    </submittedName>
</protein>